<dbReference type="Proteomes" id="UP001225300">
    <property type="component" value="Segment"/>
</dbReference>
<dbReference type="Pfam" id="PF25710">
    <property type="entry name" value="CrAss_Ring_3_4"/>
    <property type="match status" value="1"/>
</dbReference>
<organism evidence="1 2">
    <name type="scientific">Kolpuevirus sp. 'frurule'</name>
    <dbReference type="NCBI Taxonomy" id="3028514"/>
    <lineage>
        <taxon>Viruses</taxon>
        <taxon>Duplodnaviria</taxon>
        <taxon>Heunggongvirae</taxon>
        <taxon>Uroviricota</taxon>
        <taxon>Caudoviricetes</taxon>
        <taxon>Crassvirales</taxon>
        <taxon>Steigviridae</taxon>
        <taxon>Asinivirinae</taxon>
        <taxon>Kolpuevirus</taxon>
    </lineage>
</organism>
<accession>A0AAF0DPS6</accession>
<sequence length="239" mass="26777">MNVTEFFDRFNVLYNNIDSNAAPGLNGYEISVCLTKGQEEIIKNHFNPQGNKYQEGFSDSPKRDADFKNLIKTSATPQLIPLDPVYRLDSRSVVFKIPDDAFILLNEQFHTDLIKYSPLMPKYLTPAEFNAALKKPFKYPPKAEAWVIQGNHTEVGGTIEVLSNPPAQTVTFRYIKRPAPIIVEDLTLYGTSINGVSTVSECELDSSIHEEILQRAVEIAKAAYTGDVNTSIQMGQRSE</sequence>
<proteinExistence type="predicted"/>
<reference evidence="1" key="1">
    <citation type="journal article" date="2023" name="bioRxiv">
        <title>Novel crAssphage isolates exhibit conserved gene order and purifying selection of the host specificity protein.</title>
        <authorList>
            <person name="Papudeshi B."/>
            <person name="Vega A.A."/>
            <person name="Souza C."/>
            <person name="Giles S.K."/>
            <person name="Mallawaarachchi V."/>
            <person name="Roach M.J."/>
            <person name="An M."/>
            <person name="Jacobson N."/>
            <person name="McNair K."/>
            <person name="Mora M.F."/>
            <person name="Pastrana K."/>
            <person name="Leigh C."/>
            <person name="Cram C."/>
            <person name="Plewa W.S."/>
            <person name="Grigson S.R."/>
            <person name="Bouras G."/>
            <person name="Decewicz P."/>
            <person name="Luque A."/>
            <person name="Droit L."/>
            <person name="Handley S.A."/>
            <person name="Segall A.M."/>
            <person name="Dinsdale E.A."/>
            <person name="Edwards R.A."/>
        </authorList>
    </citation>
    <scope>NUCLEOTIDE SEQUENCE</scope>
    <source>
        <strain evidence="1">Bc03</strain>
    </source>
</reference>
<protein>
    <submittedName>
        <fullName evidence="1">Uncharacterized protein</fullName>
    </submittedName>
</protein>
<dbReference type="EMBL" id="OQ198718">
    <property type="protein sequence ID" value="WEY17532.1"/>
    <property type="molecule type" value="Genomic_DNA"/>
</dbReference>
<evidence type="ECO:0000313" key="1">
    <source>
        <dbReference type="EMBL" id="WEY17532.1"/>
    </source>
</evidence>
<dbReference type="InterPro" id="IPR057877">
    <property type="entry name" value="CrAss_Ring_3_4"/>
</dbReference>
<evidence type="ECO:0000313" key="2">
    <source>
        <dbReference type="Proteomes" id="UP001225300"/>
    </source>
</evidence>
<keyword evidence="2" id="KW-1185">Reference proteome</keyword>
<name>A0AAF0DPS6_9CAUD</name>